<name>A0AAV1WUX4_LUPLU</name>
<protein>
    <submittedName>
        <fullName evidence="1">Uncharacterized protein</fullName>
    </submittedName>
</protein>
<keyword evidence="2" id="KW-1185">Reference proteome</keyword>
<proteinExistence type="predicted"/>
<dbReference type="EMBL" id="CAXHTB010000009">
    <property type="protein sequence ID" value="CAL0312871.1"/>
    <property type="molecule type" value="Genomic_DNA"/>
</dbReference>
<evidence type="ECO:0000313" key="2">
    <source>
        <dbReference type="Proteomes" id="UP001497480"/>
    </source>
</evidence>
<dbReference type="AlphaFoldDB" id="A0AAV1WUX4"/>
<dbReference type="Proteomes" id="UP001497480">
    <property type="component" value="Unassembled WGS sequence"/>
</dbReference>
<accession>A0AAV1WUX4</accession>
<sequence length="131" mass="14662">MDFRRIYSVSFLILVETQISGTKADKVMRILGFDDSQKVDACRRAGGIWVLWDSGFWKFQIFQNLSLLLDTIPREIINKILAIPPPSINASEDCLAWSYSKDGDFTVSSAYSSISNHLTLPSSQVAAVIWG</sequence>
<organism evidence="1 2">
    <name type="scientific">Lupinus luteus</name>
    <name type="common">European yellow lupine</name>
    <dbReference type="NCBI Taxonomy" id="3873"/>
    <lineage>
        <taxon>Eukaryota</taxon>
        <taxon>Viridiplantae</taxon>
        <taxon>Streptophyta</taxon>
        <taxon>Embryophyta</taxon>
        <taxon>Tracheophyta</taxon>
        <taxon>Spermatophyta</taxon>
        <taxon>Magnoliopsida</taxon>
        <taxon>eudicotyledons</taxon>
        <taxon>Gunneridae</taxon>
        <taxon>Pentapetalae</taxon>
        <taxon>rosids</taxon>
        <taxon>fabids</taxon>
        <taxon>Fabales</taxon>
        <taxon>Fabaceae</taxon>
        <taxon>Papilionoideae</taxon>
        <taxon>50 kb inversion clade</taxon>
        <taxon>genistoids sensu lato</taxon>
        <taxon>core genistoids</taxon>
        <taxon>Genisteae</taxon>
        <taxon>Lupinus</taxon>
    </lineage>
</organism>
<evidence type="ECO:0000313" key="1">
    <source>
        <dbReference type="EMBL" id="CAL0312871.1"/>
    </source>
</evidence>
<comment type="caution">
    <text evidence="1">The sequence shown here is derived from an EMBL/GenBank/DDBJ whole genome shotgun (WGS) entry which is preliminary data.</text>
</comment>
<reference evidence="1 2" key="1">
    <citation type="submission" date="2024-03" db="EMBL/GenBank/DDBJ databases">
        <authorList>
            <person name="Martinez-Hernandez J."/>
        </authorList>
    </citation>
    <scope>NUCLEOTIDE SEQUENCE [LARGE SCALE GENOMIC DNA]</scope>
</reference>
<gene>
    <name evidence="1" type="ORF">LLUT_LOCUS13931</name>
</gene>